<organism evidence="2 3">
    <name type="scientific">Paraburkholderia antibiotica</name>
    <dbReference type="NCBI Taxonomy" id="2728839"/>
    <lineage>
        <taxon>Bacteria</taxon>
        <taxon>Pseudomonadati</taxon>
        <taxon>Pseudomonadota</taxon>
        <taxon>Betaproteobacteria</taxon>
        <taxon>Burkholderiales</taxon>
        <taxon>Burkholderiaceae</taxon>
        <taxon>Paraburkholderia</taxon>
    </lineage>
</organism>
<feature type="non-terminal residue" evidence="2">
    <location>
        <position position="542"/>
    </location>
</feature>
<feature type="domain" description="DUF6531" evidence="1">
    <location>
        <begin position="22"/>
        <end position="93"/>
    </location>
</feature>
<keyword evidence="3" id="KW-1185">Reference proteome</keyword>
<dbReference type="InterPro" id="IPR031325">
    <property type="entry name" value="RHS_repeat"/>
</dbReference>
<dbReference type="PANTHER" id="PTHR32305:SF15">
    <property type="entry name" value="PROTEIN RHSA-RELATED"/>
    <property type="match status" value="1"/>
</dbReference>
<evidence type="ECO:0000313" key="3">
    <source>
        <dbReference type="Proteomes" id="UP000583127"/>
    </source>
</evidence>
<dbReference type="RefSeq" id="WP_169501735.1">
    <property type="nucleotide sequence ID" value="NZ_JABBFZ010000061.1"/>
</dbReference>
<dbReference type="Proteomes" id="UP000583127">
    <property type="component" value="Unassembled WGS sequence"/>
</dbReference>
<accession>A0A7Y0A2Z5</accession>
<sequence>GAHPSDLAAKDGCGCPVTKSPHPINFAMGDENLEQTDFVLDGIVPIVWTRRYRSSLAAYDASPLGARWSSAFHLSLEERDDALVFFDPDSRAVPLPPVAVGDAVEVPTEGFTVSRPDARRVQLTYPDGSYEQYELGGTARRYRLSARTRRDGLGLTLGYNDAGELVSVSDGAENSLRLEYLNGRVAAIYRTGIPGPGDEALARYTHDEQGDLIVQTDVPGNTRTYAYTRHLLTRYTDYNGNAVNLAWQWNGMHEGVPAPADAKCSRTWLGDEERDIHEDTRFEYAREHWYTKVTDADGNVTVHRYDYHNRIVLVEYPDGGSEAFEWDDNHNLTGMKNALGQTQRFEYDAQGRVTAATDALGNTTRTEYNADGLPVKVTAANGDVTQTAYDALGRPVAVTDAAGRTTAYRWNGNGRLVSMTDPKGGEKRFSYDGGGRLREATDCSGYSTRYVYDGRGYLSRRIDAEGNTTSYRCDALGRVASITQPDGSVEALTWDGEGNLRSYRDGAGQVTEYSYNAQHQPVLRTDAAGRQLVYYYDRQWRL</sequence>
<evidence type="ECO:0000313" key="2">
    <source>
        <dbReference type="EMBL" id="NML35557.1"/>
    </source>
</evidence>
<evidence type="ECO:0000259" key="1">
    <source>
        <dbReference type="Pfam" id="PF20148"/>
    </source>
</evidence>
<dbReference type="InterPro" id="IPR045351">
    <property type="entry name" value="DUF6531"/>
</dbReference>
<dbReference type="EMBL" id="JABBFZ010000061">
    <property type="protein sequence ID" value="NML35557.1"/>
    <property type="molecule type" value="Genomic_DNA"/>
</dbReference>
<reference evidence="2 3" key="1">
    <citation type="submission" date="2020-04" db="EMBL/GenBank/DDBJ databases">
        <title>Paraburkholderia sp. G-4-1-8 isolated from soil.</title>
        <authorList>
            <person name="Dahal R.H."/>
        </authorList>
    </citation>
    <scope>NUCLEOTIDE SEQUENCE [LARGE SCALE GENOMIC DNA]</scope>
    <source>
        <strain evidence="2 3">G-4-1-8</strain>
    </source>
</reference>
<gene>
    <name evidence="2" type="ORF">HHL14_32725</name>
</gene>
<protein>
    <submittedName>
        <fullName evidence="2">RHS repeat protein</fullName>
    </submittedName>
</protein>
<dbReference type="InterPro" id="IPR006530">
    <property type="entry name" value="YD"/>
</dbReference>
<name>A0A7Y0A2Z5_9BURK</name>
<dbReference type="Pfam" id="PF20148">
    <property type="entry name" value="DUF6531"/>
    <property type="match status" value="1"/>
</dbReference>
<dbReference type="Gene3D" id="2.180.10.10">
    <property type="entry name" value="RHS repeat-associated core"/>
    <property type="match status" value="2"/>
</dbReference>
<dbReference type="InterPro" id="IPR050708">
    <property type="entry name" value="T6SS_VgrG/RHS"/>
</dbReference>
<feature type="non-terminal residue" evidence="2">
    <location>
        <position position="1"/>
    </location>
</feature>
<dbReference type="SUPFAM" id="SSF101898">
    <property type="entry name" value="NHL repeat"/>
    <property type="match status" value="1"/>
</dbReference>
<comment type="caution">
    <text evidence="2">The sequence shown here is derived from an EMBL/GenBank/DDBJ whole genome shotgun (WGS) entry which is preliminary data.</text>
</comment>
<dbReference type="AlphaFoldDB" id="A0A7Y0A2Z5"/>
<dbReference type="NCBIfam" id="TIGR01643">
    <property type="entry name" value="YD_repeat_2x"/>
    <property type="match status" value="6"/>
</dbReference>
<proteinExistence type="predicted"/>
<dbReference type="PANTHER" id="PTHR32305">
    <property type="match status" value="1"/>
</dbReference>
<dbReference type="Pfam" id="PF05593">
    <property type="entry name" value="RHS_repeat"/>
    <property type="match status" value="4"/>
</dbReference>